<protein>
    <submittedName>
        <fullName evidence="1">Uncharacterized protein</fullName>
    </submittedName>
</protein>
<evidence type="ECO:0000313" key="1">
    <source>
        <dbReference type="EMBL" id="KAI7993544.1"/>
    </source>
</evidence>
<evidence type="ECO:0000313" key="2">
    <source>
        <dbReference type="Proteomes" id="UP001060215"/>
    </source>
</evidence>
<gene>
    <name evidence="1" type="ORF">LOK49_LG11G00408</name>
</gene>
<organism evidence="1 2">
    <name type="scientific">Camellia lanceoleosa</name>
    <dbReference type="NCBI Taxonomy" id="1840588"/>
    <lineage>
        <taxon>Eukaryota</taxon>
        <taxon>Viridiplantae</taxon>
        <taxon>Streptophyta</taxon>
        <taxon>Embryophyta</taxon>
        <taxon>Tracheophyta</taxon>
        <taxon>Spermatophyta</taxon>
        <taxon>Magnoliopsida</taxon>
        <taxon>eudicotyledons</taxon>
        <taxon>Gunneridae</taxon>
        <taxon>Pentapetalae</taxon>
        <taxon>asterids</taxon>
        <taxon>Ericales</taxon>
        <taxon>Theaceae</taxon>
        <taxon>Camellia</taxon>
    </lineage>
</organism>
<feature type="non-terminal residue" evidence="1">
    <location>
        <position position="251"/>
    </location>
</feature>
<dbReference type="Proteomes" id="UP001060215">
    <property type="component" value="Chromosome 12"/>
</dbReference>
<comment type="caution">
    <text evidence="1">The sequence shown here is derived from an EMBL/GenBank/DDBJ whole genome shotgun (WGS) entry which is preliminary data.</text>
</comment>
<name>A0ACC0FYL7_9ERIC</name>
<sequence length="251" mass="28641">MSHLSICDSVNLSDVTSAITSAAKTRSFLYSRSGCTPWNSAFFPPNFSPPWFKLLKVLDMGSVDFTTYPGEIEQLILLRKMVKLRHIRLTGEGINKIGMQYPHEQYPFLLDNLQNLSWVDPWSCRDLLFGTPNIKKLGFRGQLIDGGCLSFPHLSFLNHLQELKLFNTVHNCSSNSLKSIQFPPNLKKLTLKKTNLKWDVMSTLVKEIKEEQESMGNNWLQILIRTTNLEALIGCNYNLRSMDTSMEEACC</sequence>
<keyword evidence="2" id="KW-1185">Reference proteome</keyword>
<dbReference type="EMBL" id="CM045769">
    <property type="protein sequence ID" value="KAI7993544.1"/>
    <property type="molecule type" value="Genomic_DNA"/>
</dbReference>
<accession>A0ACC0FYL7</accession>
<proteinExistence type="predicted"/>
<reference evidence="1 2" key="1">
    <citation type="journal article" date="2022" name="Plant J.">
        <title>Chromosome-level genome of Camellia lanceoleosa provides a valuable resource for understanding genome evolution and self-incompatibility.</title>
        <authorList>
            <person name="Gong W."/>
            <person name="Xiao S."/>
            <person name="Wang L."/>
            <person name="Liao Z."/>
            <person name="Chang Y."/>
            <person name="Mo W."/>
            <person name="Hu G."/>
            <person name="Li W."/>
            <person name="Zhao G."/>
            <person name="Zhu H."/>
            <person name="Hu X."/>
            <person name="Ji K."/>
            <person name="Xiang X."/>
            <person name="Song Q."/>
            <person name="Yuan D."/>
            <person name="Jin S."/>
            <person name="Zhang L."/>
        </authorList>
    </citation>
    <scope>NUCLEOTIDE SEQUENCE [LARGE SCALE GENOMIC DNA]</scope>
    <source>
        <strain evidence="1">SQ_2022a</strain>
    </source>
</reference>